<organism evidence="2 3">
    <name type="scientific">Elysia crispata</name>
    <name type="common">lettuce slug</name>
    <dbReference type="NCBI Taxonomy" id="231223"/>
    <lineage>
        <taxon>Eukaryota</taxon>
        <taxon>Metazoa</taxon>
        <taxon>Spiralia</taxon>
        <taxon>Lophotrochozoa</taxon>
        <taxon>Mollusca</taxon>
        <taxon>Gastropoda</taxon>
        <taxon>Heterobranchia</taxon>
        <taxon>Euthyneura</taxon>
        <taxon>Panpulmonata</taxon>
        <taxon>Sacoglossa</taxon>
        <taxon>Placobranchoidea</taxon>
        <taxon>Plakobranchidae</taxon>
        <taxon>Elysia</taxon>
    </lineage>
</organism>
<dbReference type="Proteomes" id="UP001283361">
    <property type="component" value="Unassembled WGS sequence"/>
</dbReference>
<evidence type="ECO:0000256" key="1">
    <source>
        <dbReference type="SAM" id="MobiDB-lite"/>
    </source>
</evidence>
<feature type="region of interest" description="Disordered" evidence="1">
    <location>
        <begin position="171"/>
        <end position="217"/>
    </location>
</feature>
<proteinExistence type="predicted"/>
<accession>A0AAE1AQ23</accession>
<reference evidence="2" key="1">
    <citation type="journal article" date="2023" name="G3 (Bethesda)">
        <title>A reference genome for the long-term kleptoplast-retaining sea slug Elysia crispata morphotype clarki.</title>
        <authorList>
            <person name="Eastman K.E."/>
            <person name="Pendleton A.L."/>
            <person name="Shaikh M.A."/>
            <person name="Suttiyut T."/>
            <person name="Ogas R."/>
            <person name="Tomko P."/>
            <person name="Gavelis G."/>
            <person name="Widhalm J.R."/>
            <person name="Wisecaver J.H."/>
        </authorList>
    </citation>
    <scope>NUCLEOTIDE SEQUENCE</scope>
    <source>
        <strain evidence="2">ECLA1</strain>
    </source>
</reference>
<dbReference type="EMBL" id="JAWDGP010001464">
    <property type="protein sequence ID" value="KAK3791635.1"/>
    <property type="molecule type" value="Genomic_DNA"/>
</dbReference>
<evidence type="ECO:0000313" key="3">
    <source>
        <dbReference type="Proteomes" id="UP001283361"/>
    </source>
</evidence>
<gene>
    <name evidence="2" type="ORF">RRG08_058017</name>
</gene>
<feature type="region of interest" description="Disordered" evidence="1">
    <location>
        <begin position="121"/>
        <end position="141"/>
    </location>
</feature>
<dbReference type="AlphaFoldDB" id="A0AAE1AQ23"/>
<comment type="caution">
    <text evidence="2">The sequence shown here is derived from an EMBL/GenBank/DDBJ whole genome shotgun (WGS) entry which is preliminary data.</text>
</comment>
<keyword evidence="3" id="KW-1185">Reference proteome</keyword>
<sequence>MINKVNRSHFCAQIKDTYAEKQQNISGRETIRRASDYGYIHKQNNGGYLKFSINSLLGLSSSESEKESVAKTTSNSENDGACIIDAPQVEISSCQVFTPAVTSRSDDTISQDQIVADVNVSPFRDGGMCGDREEEGTETERKVKRNRTTFSTRQLQGAQKQFRSIALRLLSEESTPVNRQAEPPPTTKPGSGPSTVLSNFSTLQSDDRPGIVSTTRSGRIQRRPLRFRRWLN</sequence>
<protein>
    <submittedName>
        <fullName evidence="2">Uncharacterized protein</fullName>
    </submittedName>
</protein>
<name>A0AAE1AQ23_9GAST</name>
<evidence type="ECO:0000313" key="2">
    <source>
        <dbReference type="EMBL" id="KAK3791635.1"/>
    </source>
</evidence>